<evidence type="ECO:0000313" key="2">
    <source>
        <dbReference type="Proteomes" id="UP000636661"/>
    </source>
</evidence>
<name>A0A918M7I3_9ACTN</name>
<proteinExistence type="predicted"/>
<dbReference type="EMBL" id="BMTP01000053">
    <property type="protein sequence ID" value="GGU69568.1"/>
    <property type="molecule type" value="Genomic_DNA"/>
</dbReference>
<dbReference type="RefSeq" id="WP_189555002.1">
    <property type="nucleotide sequence ID" value="NZ_BMTP01000053.1"/>
</dbReference>
<evidence type="ECO:0000313" key="1">
    <source>
        <dbReference type="EMBL" id="GGU69568.1"/>
    </source>
</evidence>
<sequence>MATTDDYGQGVSIAALTDAPNAETLAKNIANAVVERSNMRFASATARNAALASPVEGMEAWLQDTNTKTIYDGSAWTVQSKLLLEWTAFSAIGTFAAGVTAGTPAPRLRKINEFGTEVWELEGRLNLTSLAAATTTTVFTFSAGYRPANTRGFVTYNSSHHGTRVTIPATGVMTVSVPTEAGGAVSSVWLDGIRITNPTA</sequence>
<dbReference type="AlphaFoldDB" id="A0A918M7I3"/>
<keyword evidence="2" id="KW-1185">Reference proteome</keyword>
<reference evidence="1" key="2">
    <citation type="submission" date="2020-09" db="EMBL/GenBank/DDBJ databases">
        <authorList>
            <person name="Sun Q."/>
            <person name="Ohkuma M."/>
        </authorList>
    </citation>
    <scope>NUCLEOTIDE SEQUENCE</scope>
    <source>
        <strain evidence="1">JCM 4391</strain>
    </source>
</reference>
<organism evidence="1 2">
    <name type="scientific">Streptomyces lavendofoliae</name>
    <dbReference type="NCBI Taxonomy" id="67314"/>
    <lineage>
        <taxon>Bacteria</taxon>
        <taxon>Bacillati</taxon>
        <taxon>Actinomycetota</taxon>
        <taxon>Actinomycetes</taxon>
        <taxon>Kitasatosporales</taxon>
        <taxon>Streptomycetaceae</taxon>
        <taxon>Streptomyces</taxon>
    </lineage>
</organism>
<gene>
    <name evidence="1" type="ORF">GCM10010274_66840</name>
</gene>
<dbReference type="Proteomes" id="UP000636661">
    <property type="component" value="Unassembled WGS sequence"/>
</dbReference>
<protein>
    <submittedName>
        <fullName evidence="1">Uncharacterized protein</fullName>
    </submittedName>
</protein>
<accession>A0A918M7I3</accession>
<reference evidence="1" key="1">
    <citation type="journal article" date="2014" name="Int. J. Syst. Evol. Microbiol.">
        <title>Complete genome sequence of Corynebacterium casei LMG S-19264T (=DSM 44701T), isolated from a smear-ripened cheese.</title>
        <authorList>
            <consortium name="US DOE Joint Genome Institute (JGI-PGF)"/>
            <person name="Walter F."/>
            <person name="Albersmeier A."/>
            <person name="Kalinowski J."/>
            <person name="Ruckert C."/>
        </authorList>
    </citation>
    <scope>NUCLEOTIDE SEQUENCE</scope>
    <source>
        <strain evidence="1">JCM 4391</strain>
    </source>
</reference>
<comment type="caution">
    <text evidence="1">The sequence shown here is derived from an EMBL/GenBank/DDBJ whole genome shotgun (WGS) entry which is preliminary data.</text>
</comment>